<proteinExistence type="predicted"/>
<feature type="region of interest" description="Disordered" evidence="1">
    <location>
        <begin position="1"/>
        <end position="28"/>
    </location>
</feature>
<gene>
    <name evidence="2" type="ORF">GcM1_048003</name>
</gene>
<evidence type="ECO:0000313" key="3">
    <source>
        <dbReference type="Proteomes" id="UP000285326"/>
    </source>
</evidence>
<name>A0A420JCK2_9PEZI</name>
<accession>A0A420JCK2</accession>
<organism evidence="2 3">
    <name type="scientific">Golovinomyces cichoracearum</name>
    <dbReference type="NCBI Taxonomy" id="62708"/>
    <lineage>
        <taxon>Eukaryota</taxon>
        <taxon>Fungi</taxon>
        <taxon>Dikarya</taxon>
        <taxon>Ascomycota</taxon>
        <taxon>Pezizomycotina</taxon>
        <taxon>Leotiomycetes</taxon>
        <taxon>Erysiphales</taxon>
        <taxon>Erysiphaceae</taxon>
        <taxon>Golovinomyces</taxon>
    </lineage>
</organism>
<dbReference type="AlphaFoldDB" id="A0A420JCK2"/>
<reference evidence="2 3" key="1">
    <citation type="journal article" date="2018" name="BMC Genomics">
        <title>Comparative genome analyses reveal sequence features reflecting distinct modes of host-adaptation between dicot and monocot powdery mildew.</title>
        <authorList>
            <person name="Wu Y."/>
            <person name="Ma X."/>
            <person name="Pan Z."/>
            <person name="Kale S.D."/>
            <person name="Song Y."/>
            <person name="King H."/>
            <person name="Zhang Q."/>
            <person name="Presley C."/>
            <person name="Deng X."/>
            <person name="Wei C.I."/>
            <person name="Xiao S."/>
        </authorList>
    </citation>
    <scope>NUCLEOTIDE SEQUENCE [LARGE SCALE GENOMIC DNA]</scope>
    <source>
        <strain evidence="2">UMSG1</strain>
    </source>
</reference>
<evidence type="ECO:0000313" key="2">
    <source>
        <dbReference type="EMBL" id="RKF95993.1"/>
    </source>
</evidence>
<evidence type="ECO:0000256" key="1">
    <source>
        <dbReference type="SAM" id="MobiDB-lite"/>
    </source>
</evidence>
<sequence>MTPSDNIASTYEDDSFLSPPPRPPQSLTIDIDMIDERPVNSSQTQVERQSIKAGMSNFLDHQAKFFNQRFTEAKATLKASYGTLDTIKVSHPELRAAL</sequence>
<dbReference type="EMBL" id="MCBS01004857">
    <property type="protein sequence ID" value="RKF95993.1"/>
    <property type="molecule type" value="Genomic_DNA"/>
</dbReference>
<protein>
    <submittedName>
        <fullName evidence="2">Uncharacterized protein</fullName>
    </submittedName>
</protein>
<dbReference type="Proteomes" id="UP000285326">
    <property type="component" value="Unassembled WGS sequence"/>
</dbReference>
<comment type="caution">
    <text evidence="2">The sequence shown here is derived from an EMBL/GenBank/DDBJ whole genome shotgun (WGS) entry which is preliminary data.</text>
</comment>